<keyword evidence="5" id="KW-0295">Fungicide</keyword>
<evidence type="ECO:0000256" key="6">
    <source>
        <dbReference type="ARBA" id="ARBA00022729"/>
    </source>
</evidence>
<proteinExistence type="inferred from homology"/>
<comment type="caution">
    <text evidence="9">The sequence shown here is derived from an EMBL/GenBank/DDBJ whole genome shotgun (WGS) entry which is preliminary data.</text>
</comment>
<name>A0A3L6RZV5_PANMI</name>
<dbReference type="GO" id="GO:0031640">
    <property type="term" value="P:killing of cells of another organism"/>
    <property type="evidence" value="ECO:0007669"/>
    <property type="project" value="UniProtKB-KW"/>
</dbReference>
<keyword evidence="10" id="KW-1185">Reference proteome</keyword>
<evidence type="ECO:0000256" key="7">
    <source>
        <dbReference type="ARBA" id="ARBA00022821"/>
    </source>
</evidence>
<keyword evidence="7" id="KW-0611">Plant defense</keyword>
<dbReference type="InterPro" id="IPR022618">
    <property type="entry name" value="Defensin-like_20-28"/>
</dbReference>
<feature type="signal peptide" evidence="8">
    <location>
        <begin position="1"/>
        <end position="26"/>
    </location>
</feature>
<dbReference type="EMBL" id="PQIB02000006">
    <property type="protein sequence ID" value="RLN12250.1"/>
    <property type="molecule type" value="Genomic_DNA"/>
</dbReference>
<feature type="chain" id="PRO_5018328751" evidence="8">
    <location>
        <begin position="27"/>
        <end position="80"/>
    </location>
</feature>
<reference evidence="10" key="1">
    <citation type="journal article" date="2019" name="Nat. Commun.">
        <title>The genome of broomcorn millet.</title>
        <authorList>
            <person name="Zou C."/>
            <person name="Miki D."/>
            <person name="Li D."/>
            <person name="Tang Q."/>
            <person name="Xiao L."/>
            <person name="Rajput S."/>
            <person name="Deng P."/>
            <person name="Jia W."/>
            <person name="Huang R."/>
            <person name="Zhang M."/>
            <person name="Sun Y."/>
            <person name="Hu J."/>
            <person name="Fu X."/>
            <person name="Schnable P.S."/>
            <person name="Li F."/>
            <person name="Zhang H."/>
            <person name="Feng B."/>
            <person name="Zhu X."/>
            <person name="Liu R."/>
            <person name="Schnable J.C."/>
            <person name="Zhu J.-K."/>
            <person name="Zhang H."/>
        </authorList>
    </citation>
    <scope>NUCLEOTIDE SEQUENCE [LARGE SCALE GENOMIC DNA]</scope>
</reference>
<evidence type="ECO:0000256" key="5">
    <source>
        <dbReference type="ARBA" id="ARBA00022577"/>
    </source>
</evidence>
<dbReference type="GO" id="GO:0050832">
    <property type="term" value="P:defense response to fungus"/>
    <property type="evidence" value="ECO:0007669"/>
    <property type="project" value="UniProtKB-KW"/>
</dbReference>
<keyword evidence="6 8" id="KW-0732">Signal</keyword>
<evidence type="ECO:0000256" key="4">
    <source>
        <dbReference type="ARBA" id="ARBA00022529"/>
    </source>
</evidence>
<dbReference type="PANTHER" id="PTHR34453:SF3">
    <property type="entry name" value="DEFENSIN-LIKE (DEFL) FAMILY PROTEIN-RELATED"/>
    <property type="match status" value="1"/>
</dbReference>
<keyword evidence="4" id="KW-0929">Antimicrobial</keyword>
<protein>
    <submittedName>
        <fullName evidence="9">Uncharacterized protein</fullName>
    </submittedName>
</protein>
<accession>A0A3L6RZV5</accession>
<evidence type="ECO:0000313" key="9">
    <source>
        <dbReference type="EMBL" id="RLN12250.1"/>
    </source>
</evidence>
<evidence type="ECO:0000256" key="8">
    <source>
        <dbReference type="SAM" id="SignalP"/>
    </source>
</evidence>
<evidence type="ECO:0000256" key="3">
    <source>
        <dbReference type="ARBA" id="ARBA00022525"/>
    </source>
</evidence>
<dbReference type="AlphaFoldDB" id="A0A3L6RZV5"/>
<evidence type="ECO:0000256" key="2">
    <source>
        <dbReference type="ARBA" id="ARBA00006722"/>
    </source>
</evidence>
<sequence length="80" mass="8452">MARSSGSGAAVDALVVLAFLVASAASSGSMCCREHRPWGNSNEMGCSPDQNGVCNSWCQAWCRGGECKLRGGHHQCHCYC</sequence>
<dbReference type="OrthoDB" id="1855918at2759"/>
<dbReference type="Pfam" id="PF10868">
    <property type="entry name" value="Defensin_like"/>
    <property type="match status" value="1"/>
</dbReference>
<dbReference type="GO" id="GO:0005576">
    <property type="term" value="C:extracellular region"/>
    <property type="evidence" value="ECO:0007669"/>
    <property type="project" value="UniProtKB-SubCell"/>
</dbReference>
<comment type="similarity">
    <text evidence="2">Belongs to the DEFL family.</text>
</comment>
<evidence type="ECO:0000313" key="10">
    <source>
        <dbReference type="Proteomes" id="UP000275267"/>
    </source>
</evidence>
<gene>
    <name evidence="9" type="ORF">C2845_PM09G13970</name>
</gene>
<dbReference type="PANTHER" id="PTHR34453">
    <property type="entry name" value="DEFENSIN-LIKE (DEFL) FAMILY PROTEIN-RELATED"/>
    <property type="match status" value="1"/>
</dbReference>
<dbReference type="Proteomes" id="UP000275267">
    <property type="component" value="Unassembled WGS sequence"/>
</dbReference>
<evidence type="ECO:0000256" key="1">
    <source>
        <dbReference type="ARBA" id="ARBA00004613"/>
    </source>
</evidence>
<comment type="subcellular location">
    <subcellularLocation>
        <location evidence="1">Secreted</location>
    </subcellularLocation>
</comment>
<keyword evidence="3" id="KW-0964">Secreted</keyword>
<organism evidence="9 10">
    <name type="scientific">Panicum miliaceum</name>
    <name type="common">Proso millet</name>
    <name type="synonym">Broomcorn millet</name>
    <dbReference type="NCBI Taxonomy" id="4540"/>
    <lineage>
        <taxon>Eukaryota</taxon>
        <taxon>Viridiplantae</taxon>
        <taxon>Streptophyta</taxon>
        <taxon>Embryophyta</taxon>
        <taxon>Tracheophyta</taxon>
        <taxon>Spermatophyta</taxon>
        <taxon>Magnoliopsida</taxon>
        <taxon>Liliopsida</taxon>
        <taxon>Poales</taxon>
        <taxon>Poaceae</taxon>
        <taxon>PACMAD clade</taxon>
        <taxon>Panicoideae</taxon>
        <taxon>Panicodae</taxon>
        <taxon>Paniceae</taxon>
        <taxon>Panicinae</taxon>
        <taxon>Panicum</taxon>
        <taxon>Panicum sect. Panicum</taxon>
    </lineage>
</organism>